<accession>A0A5C6LJH7</accession>
<dbReference type="Proteomes" id="UP000318815">
    <property type="component" value="Unassembled WGS sequence"/>
</dbReference>
<sequence>METKDRPLYGHGVVRQQLFNRYYDKSLQAYPAAVLAKDINELERLFAAKMPDQDCLFMKGV</sequence>
<dbReference type="AlphaFoldDB" id="A0A5C6LJH7"/>
<comment type="caution">
    <text evidence="1">The sequence shown here is derived from an EMBL/GenBank/DDBJ whole genome shotgun (WGS) entry which is preliminary data.</text>
</comment>
<keyword evidence="2" id="KW-1185">Reference proteome</keyword>
<evidence type="ECO:0000313" key="2">
    <source>
        <dbReference type="Proteomes" id="UP000318815"/>
    </source>
</evidence>
<dbReference type="EMBL" id="VOHS01000075">
    <property type="protein sequence ID" value="TWV91262.1"/>
    <property type="molecule type" value="Genomic_DNA"/>
</dbReference>
<name>A0A5C6LJH7_9BACT</name>
<evidence type="ECO:0000313" key="1">
    <source>
        <dbReference type="EMBL" id="TWV91262.1"/>
    </source>
</evidence>
<organism evidence="1 2">
    <name type="scientific">Chitinophaga pinensis</name>
    <dbReference type="NCBI Taxonomy" id="79329"/>
    <lineage>
        <taxon>Bacteria</taxon>
        <taxon>Pseudomonadati</taxon>
        <taxon>Bacteroidota</taxon>
        <taxon>Chitinophagia</taxon>
        <taxon>Chitinophagales</taxon>
        <taxon>Chitinophagaceae</taxon>
        <taxon>Chitinophaga</taxon>
    </lineage>
</organism>
<reference evidence="1 2" key="1">
    <citation type="submission" date="2019-08" db="EMBL/GenBank/DDBJ databases">
        <title>Whole genome sequencing of chitin degrading bacteria Chitinophaga pinensis YS16.</title>
        <authorList>
            <person name="Singh R.P."/>
            <person name="Manchanda G."/>
            <person name="Maurya I.K."/>
            <person name="Joshi N.K."/>
            <person name="Srivastava A.K."/>
        </authorList>
    </citation>
    <scope>NUCLEOTIDE SEQUENCE [LARGE SCALE GENOMIC DNA]</scope>
    <source>
        <strain evidence="1 2">YS-16</strain>
    </source>
</reference>
<gene>
    <name evidence="1" type="ORF">FEF09_28870</name>
</gene>
<protein>
    <submittedName>
        <fullName evidence="1">Uncharacterized protein</fullName>
    </submittedName>
</protein>
<proteinExistence type="predicted"/>